<feature type="non-terminal residue" evidence="1">
    <location>
        <position position="92"/>
    </location>
</feature>
<organism evidence="1">
    <name type="scientific">marine metagenome</name>
    <dbReference type="NCBI Taxonomy" id="408172"/>
    <lineage>
        <taxon>unclassified sequences</taxon>
        <taxon>metagenomes</taxon>
        <taxon>ecological metagenomes</taxon>
    </lineage>
</organism>
<dbReference type="EMBL" id="UINC01079719">
    <property type="protein sequence ID" value="SVC21990.1"/>
    <property type="molecule type" value="Genomic_DNA"/>
</dbReference>
<evidence type="ECO:0000313" key="1">
    <source>
        <dbReference type="EMBL" id="SVC21990.1"/>
    </source>
</evidence>
<protein>
    <recommendedName>
        <fullName evidence="2">Pyruvate flavodoxin/ferredoxin oxidoreductase pyrimidine binding domain-containing protein</fullName>
    </recommendedName>
</protein>
<proteinExistence type="predicted"/>
<evidence type="ECO:0008006" key="2">
    <source>
        <dbReference type="Google" id="ProtNLM"/>
    </source>
</evidence>
<sequence>MNSKILNVDLREVSLEDKYTLERGQVYLTGIQALVRLAMMQSASDRQVGLNTAGFISGYRGSPLGGLDQQLVQVTNLLQKRNIRFLPAVNEE</sequence>
<gene>
    <name evidence="1" type="ORF">METZ01_LOCUS274844</name>
</gene>
<name>A0A382KBZ7_9ZZZZ</name>
<accession>A0A382KBZ7</accession>
<reference evidence="1" key="1">
    <citation type="submission" date="2018-05" db="EMBL/GenBank/DDBJ databases">
        <authorList>
            <person name="Lanie J.A."/>
            <person name="Ng W.-L."/>
            <person name="Kazmierczak K.M."/>
            <person name="Andrzejewski T.M."/>
            <person name="Davidsen T.M."/>
            <person name="Wayne K.J."/>
            <person name="Tettelin H."/>
            <person name="Glass J.I."/>
            <person name="Rusch D."/>
            <person name="Podicherti R."/>
            <person name="Tsui H.-C.T."/>
            <person name="Winkler M.E."/>
        </authorList>
    </citation>
    <scope>NUCLEOTIDE SEQUENCE</scope>
</reference>
<dbReference type="AlphaFoldDB" id="A0A382KBZ7"/>